<dbReference type="OrthoDB" id="9821255at2"/>
<dbReference type="HOGENOM" id="CLU_914961_0_0_10"/>
<sequence>MKIKKLTPEQVQEKSLGYKEYKKVIKTLLNSMQSEHNSADLPTKYLALTNYEFADMPGKKMGLIIPGDQTASWTKLSKELLKANKKEISLGQCYISLDEYDNPVLQLEPLKGNAKKALLLKQLSKTALKGTGVEVAMATAEATVDVADASEAPAEEAPASPKEQIQGLLVEISELNKGINLADGLQPEDISQAEELKTAIRQFALLLKDADAGLRQEFGAAFIKTRKLFKKLEEEIAAAKALEAELNAELAAEFGELEEEETATAAAEETVAAPENKGEAIASNAALFEEINQLIQESQLQQLV</sequence>
<dbReference type="Proteomes" id="UP000005113">
    <property type="component" value="Unassembled WGS sequence"/>
</dbReference>
<reference evidence="2" key="1">
    <citation type="journal article" date="2012" name="Stand. Genomic Sci.">
        <title>Permanent draft genome sequence of the gliding predator Saprospira grandis strain Sa g1 (= HR1).</title>
        <authorList>
            <person name="Mavromatis K."/>
            <person name="Chertkov O."/>
            <person name="Lapidus A."/>
            <person name="Nolan M."/>
            <person name="Lucas S."/>
            <person name="Tice H."/>
            <person name="Del Rio T.G."/>
            <person name="Cheng J.F."/>
            <person name="Han C."/>
            <person name="Tapia R."/>
            <person name="Bruce D."/>
            <person name="Goodwin L.A."/>
            <person name="Pitluck S."/>
            <person name="Huntemann M."/>
            <person name="Liolios K."/>
            <person name="Pagani I."/>
            <person name="Ivanova N."/>
            <person name="Mikhailova N."/>
            <person name="Pati A."/>
            <person name="Chen A."/>
            <person name="Palaniappan K."/>
            <person name="Land M."/>
            <person name="Brambilla E.M."/>
            <person name="Rohde M."/>
            <person name="Spring S."/>
            <person name="Goker M."/>
            <person name="Detter J.C."/>
            <person name="Bristow J."/>
            <person name="Eisen J.A."/>
            <person name="Markowitz V."/>
            <person name="Hugenholtz P."/>
            <person name="Kyrpides N.C."/>
            <person name="Klenk H.P."/>
            <person name="Woyke T."/>
        </authorList>
    </citation>
    <scope>NUCLEOTIDE SEQUENCE [LARGE SCALE GENOMIC DNA]</scope>
    <source>
        <strain evidence="2">DSM 2844</strain>
    </source>
</reference>
<dbReference type="RefSeq" id="WP_002657401.1">
    <property type="nucleotide sequence ID" value="NZ_JH719942.1"/>
</dbReference>
<dbReference type="AlphaFoldDB" id="J0NY52"/>
<gene>
    <name evidence="1" type="ORF">SapgrDRAFT_0706</name>
</gene>
<proteinExistence type="predicted"/>
<organism evidence="1 2">
    <name type="scientific">Saprospira grandis DSM 2844</name>
    <dbReference type="NCBI Taxonomy" id="694433"/>
    <lineage>
        <taxon>Bacteria</taxon>
        <taxon>Pseudomonadati</taxon>
        <taxon>Bacteroidota</taxon>
        <taxon>Saprospiria</taxon>
        <taxon>Saprospirales</taxon>
        <taxon>Saprospiraceae</taxon>
        <taxon>Saprospira</taxon>
    </lineage>
</organism>
<name>J0NY52_9BACT</name>
<dbReference type="EMBL" id="JH719942">
    <property type="protein sequence ID" value="EJF52449.1"/>
    <property type="molecule type" value="Genomic_DNA"/>
</dbReference>
<evidence type="ECO:0000313" key="1">
    <source>
        <dbReference type="EMBL" id="EJF52449.1"/>
    </source>
</evidence>
<accession>J0NY52</accession>
<evidence type="ECO:0000313" key="2">
    <source>
        <dbReference type="Proteomes" id="UP000005113"/>
    </source>
</evidence>
<protein>
    <submittedName>
        <fullName evidence="1">Uncharacterized protein</fullName>
    </submittedName>
</protein>